<evidence type="ECO:0000256" key="1">
    <source>
        <dbReference type="SAM" id="MobiDB-lite"/>
    </source>
</evidence>
<feature type="region of interest" description="Disordered" evidence="1">
    <location>
        <begin position="563"/>
        <end position="617"/>
    </location>
</feature>
<feature type="compositionally biased region" description="Acidic residues" evidence="1">
    <location>
        <begin position="12"/>
        <end position="32"/>
    </location>
</feature>
<feature type="compositionally biased region" description="Polar residues" evidence="1">
    <location>
        <begin position="1"/>
        <end position="10"/>
    </location>
</feature>
<sequence length="617" mass="70424">MGHLTRLSTGDTDVDDENERDEEDDRDDAIDTDEIHLPNDDENCCQTENIDLVMVQQVVECESTRFVNLEVGDRSNNPEVEFEVENTSLVASHMAHQEFTVYRSNASVLVLQCKKAPECQWRLRAMTVKDTEMTIIVAAFKLLLRNNLVTKFLIKKVGVTQRKGLCLTFDRHLGIIAAVNETYSGWTQPDACHRFCMRHLANMDTPLFRARPNPKDTSALTLQHRHRSSTIRVDPNMGSVLTCRHRMLRESVLDDRVRPYIIQSGFYVFHRVGHVKVDWLLITALVERWRLETHTFHMPVDIDWHALCEELLGVRPTETDIHGASLTVRFITTHFSHLPLGVVDEVTLQRHARAYLLFYGHGSDYKWGRPSRSFPHALVPIDERFPPDALGSRVFLQHPPIDSDLHSIDRHGRPQFDWRLYHEHYVALWEVRGDHIVTAEPIGPHMDYHALYMTWYRCITRRFITPVNDFGPMWYQTIALSAHLLIETMTSIISRGGHALEDSDIDACCTGIVDIIRMAIDVMCIIREDYRLPHVEHGGDRSPAQSTLLNHHLFEVDRHLEGESPISSDVPSVQHPTSSNPPSAQPLTSSDPPSVQPPTSLDLPPLQPPTSSDPPLV</sequence>
<dbReference type="AlphaFoldDB" id="A0A438E4Q5"/>
<evidence type="ECO:0000313" key="3">
    <source>
        <dbReference type="Proteomes" id="UP000288805"/>
    </source>
</evidence>
<organism evidence="2 3">
    <name type="scientific">Vitis vinifera</name>
    <name type="common">Grape</name>
    <dbReference type="NCBI Taxonomy" id="29760"/>
    <lineage>
        <taxon>Eukaryota</taxon>
        <taxon>Viridiplantae</taxon>
        <taxon>Streptophyta</taxon>
        <taxon>Embryophyta</taxon>
        <taxon>Tracheophyta</taxon>
        <taxon>Spermatophyta</taxon>
        <taxon>Magnoliopsida</taxon>
        <taxon>eudicotyledons</taxon>
        <taxon>Gunneridae</taxon>
        <taxon>Pentapetalae</taxon>
        <taxon>rosids</taxon>
        <taxon>Vitales</taxon>
        <taxon>Vitaceae</taxon>
        <taxon>Viteae</taxon>
        <taxon>Vitis</taxon>
    </lineage>
</organism>
<dbReference type="InterPro" id="IPR044824">
    <property type="entry name" value="MAIN-like"/>
</dbReference>
<dbReference type="Proteomes" id="UP000288805">
    <property type="component" value="Unassembled WGS sequence"/>
</dbReference>
<evidence type="ECO:0000313" key="2">
    <source>
        <dbReference type="EMBL" id="RVW42624.1"/>
    </source>
</evidence>
<reference evidence="2 3" key="1">
    <citation type="journal article" date="2018" name="PLoS Genet.">
        <title>Population sequencing reveals clonal diversity and ancestral inbreeding in the grapevine cultivar Chardonnay.</title>
        <authorList>
            <person name="Roach M.J."/>
            <person name="Johnson D.L."/>
            <person name="Bohlmann J."/>
            <person name="van Vuuren H.J."/>
            <person name="Jones S.J."/>
            <person name="Pretorius I.S."/>
            <person name="Schmidt S.A."/>
            <person name="Borneman A.R."/>
        </authorList>
    </citation>
    <scope>NUCLEOTIDE SEQUENCE [LARGE SCALE GENOMIC DNA]</scope>
    <source>
        <strain evidence="3">cv. Chardonnay</strain>
        <tissue evidence="2">Leaf</tissue>
    </source>
</reference>
<gene>
    <name evidence="2" type="primary">MAIL3_66</name>
    <name evidence="2" type="ORF">CK203_116733</name>
</gene>
<proteinExistence type="predicted"/>
<dbReference type="PANTHER" id="PTHR46033">
    <property type="entry name" value="PROTEIN MAIN-LIKE 2"/>
    <property type="match status" value="1"/>
</dbReference>
<name>A0A438E4Q5_VITVI</name>
<dbReference type="EMBL" id="QGNW01001399">
    <property type="protein sequence ID" value="RVW42624.1"/>
    <property type="molecule type" value="Genomic_DNA"/>
</dbReference>
<feature type="compositionally biased region" description="Pro residues" evidence="1">
    <location>
        <begin position="605"/>
        <end position="617"/>
    </location>
</feature>
<dbReference type="PANTHER" id="PTHR46033:SF8">
    <property type="entry name" value="PROTEIN MAINTENANCE OF MERISTEMS-LIKE"/>
    <property type="match status" value="1"/>
</dbReference>
<comment type="caution">
    <text evidence="2">The sequence shown here is derived from an EMBL/GenBank/DDBJ whole genome shotgun (WGS) entry which is preliminary data.</text>
</comment>
<accession>A0A438E4Q5</accession>
<protein>
    <submittedName>
        <fullName evidence="2">Serine/threonine-protein phosphatase 7 long form-like</fullName>
    </submittedName>
</protein>
<feature type="region of interest" description="Disordered" evidence="1">
    <location>
        <begin position="1"/>
        <end position="41"/>
    </location>
</feature>
<feature type="compositionally biased region" description="Polar residues" evidence="1">
    <location>
        <begin position="565"/>
        <end position="593"/>
    </location>
</feature>
<dbReference type="GO" id="GO:0010073">
    <property type="term" value="P:meristem maintenance"/>
    <property type="evidence" value="ECO:0007669"/>
    <property type="project" value="InterPro"/>
</dbReference>